<keyword evidence="4" id="KW-0238">DNA-binding</keyword>
<proteinExistence type="inferred from homology"/>
<keyword evidence="7" id="KW-1185">Reference proteome</keyword>
<feature type="binding site" evidence="4">
    <location>
        <position position="193"/>
    </location>
    <ligand>
        <name>ATP</name>
        <dbReference type="ChEBI" id="CHEBI:30616"/>
    </ligand>
</feature>
<gene>
    <name evidence="6" type="ORF">EST35_0291</name>
</gene>
<dbReference type="GO" id="GO:0006261">
    <property type="term" value="P:DNA-templated DNA replication"/>
    <property type="evidence" value="ECO:0007669"/>
    <property type="project" value="TreeGrafter"/>
</dbReference>
<dbReference type="InterPro" id="IPR046388">
    <property type="entry name" value="T4_Clamp_Loader_L"/>
</dbReference>
<evidence type="ECO:0000259" key="5">
    <source>
        <dbReference type="SMART" id="SM00382"/>
    </source>
</evidence>
<evidence type="ECO:0000313" key="7">
    <source>
        <dbReference type="Proteomes" id="UP000316733"/>
    </source>
</evidence>
<dbReference type="GO" id="GO:0003677">
    <property type="term" value="F:DNA binding"/>
    <property type="evidence" value="ECO:0007669"/>
    <property type="project" value="UniProtKB-UniRule"/>
</dbReference>
<keyword evidence="2 4" id="KW-0547">Nucleotide-binding</keyword>
<feature type="domain" description="AAA+ ATPase" evidence="5">
    <location>
        <begin position="36"/>
        <end position="157"/>
    </location>
</feature>
<dbReference type="InterPro" id="IPR050238">
    <property type="entry name" value="DNA_Rep/Repair_Clamp_Loader"/>
</dbReference>
<keyword evidence="1" id="KW-0235">DNA replication</keyword>
<dbReference type="GO" id="GO:0016887">
    <property type="term" value="F:ATP hydrolysis activity"/>
    <property type="evidence" value="ECO:0007669"/>
    <property type="project" value="UniProtKB-UniRule"/>
</dbReference>
<evidence type="ECO:0000256" key="4">
    <source>
        <dbReference type="HAMAP-Rule" id="MF_04162"/>
    </source>
</evidence>
<comment type="similarity">
    <text evidence="4">Belongs to the Tevenvirinae sliding-clamp-loader large subunit family.</text>
</comment>
<dbReference type="Pfam" id="PF00004">
    <property type="entry name" value="AAA"/>
    <property type="match status" value="1"/>
</dbReference>
<keyword evidence="4" id="KW-0378">Hydrolase</keyword>
<dbReference type="CDD" id="cd00009">
    <property type="entry name" value="AAA"/>
    <property type="match status" value="1"/>
</dbReference>
<protein>
    <recommendedName>
        <fullName evidence="4">Sliding-clamp-loader large subunit</fullName>
        <ecNumber evidence="4">3.6.4.-</ecNumber>
    </recommendedName>
    <alternativeName>
        <fullName evidence="4">Clamp loader gp44 subunit</fullName>
    </alternativeName>
</protein>
<dbReference type="SMART" id="SM00382">
    <property type="entry name" value="AAA"/>
    <property type="match status" value="1"/>
</dbReference>
<dbReference type="GO" id="GO:0039693">
    <property type="term" value="P:viral DNA genome replication"/>
    <property type="evidence" value="ECO:0007669"/>
    <property type="project" value="UniProtKB-UniRule"/>
</dbReference>
<keyword evidence="3 4" id="KW-0067">ATP-binding</keyword>
<dbReference type="PANTHER" id="PTHR11669">
    <property type="entry name" value="REPLICATION FACTOR C / DNA POLYMERASE III GAMMA-TAU SUBUNIT"/>
    <property type="match status" value="1"/>
</dbReference>
<dbReference type="InterPro" id="IPR003593">
    <property type="entry name" value="AAA+_ATPase"/>
</dbReference>
<dbReference type="EMBL" id="MK797984">
    <property type="protein sequence ID" value="QCG76172.1"/>
    <property type="molecule type" value="Genomic_DNA"/>
</dbReference>
<dbReference type="Proteomes" id="UP000316733">
    <property type="component" value="Segment"/>
</dbReference>
<dbReference type="Gene3D" id="3.40.50.300">
    <property type="entry name" value="P-loop containing nucleotide triphosphate hydrolases"/>
    <property type="match status" value="1"/>
</dbReference>
<keyword evidence="4" id="KW-1194">Viral DNA replication</keyword>
<dbReference type="EC" id="3.6.4.-" evidence="4"/>
<feature type="binding site" evidence="4">
    <location>
        <begin position="47"/>
        <end position="52"/>
    </location>
    <ligand>
        <name>ATP</name>
        <dbReference type="ChEBI" id="CHEBI:30616"/>
    </ligand>
</feature>
<dbReference type="GO" id="GO:0005524">
    <property type="term" value="F:ATP binding"/>
    <property type="evidence" value="ECO:0007669"/>
    <property type="project" value="UniProtKB-UniRule"/>
</dbReference>
<evidence type="ECO:0000313" key="6">
    <source>
        <dbReference type="EMBL" id="QCG76172.1"/>
    </source>
</evidence>
<dbReference type="InterPro" id="IPR027417">
    <property type="entry name" value="P-loop_NTPase"/>
</dbReference>
<dbReference type="Gene3D" id="1.10.8.60">
    <property type="match status" value="1"/>
</dbReference>
<dbReference type="SUPFAM" id="SSF52540">
    <property type="entry name" value="P-loop containing nucleoside triphosphate hydrolases"/>
    <property type="match status" value="1"/>
</dbReference>
<evidence type="ECO:0000256" key="1">
    <source>
        <dbReference type="ARBA" id="ARBA00022705"/>
    </source>
</evidence>
<comment type="subunit">
    <text evidence="4">The sliding-clamp-loader consists of 4 large subunits and 1 small subunit. Interacts with the sliding clamp; this interaction allows the sliding-clamp-loader to open the sliding clamp. Part of the replicase complex that includes the DNA polymerase, the polymerase clamp, the clamp loader complex, the single-stranded DNA binding protein, the primase, the helicase and the helicase assembly factor.</text>
</comment>
<dbReference type="InterPro" id="IPR003959">
    <property type="entry name" value="ATPase_AAA_core"/>
</dbReference>
<evidence type="ECO:0000256" key="2">
    <source>
        <dbReference type="ARBA" id="ARBA00022741"/>
    </source>
</evidence>
<feature type="binding site" evidence="4">
    <location>
        <position position="18"/>
    </location>
    <ligand>
        <name>ATP</name>
        <dbReference type="ChEBI" id="CHEBI:30616"/>
    </ligand>
</feature>
<comment type="function">
    <text evidence="4">Forms the sliding-clamp-loader together with the small subunit. Functions as an ATPase enzyme. The clamp loader holds the clamp in an open conformation and places it onto the DNA. 4 ATP molecules must bind to the sliding-clamp-loader before the latter can open the sliding clamp. ATP hydrolysis triggers the detachment of the sliding clamp from the sliding-clamp-loader, freeing the sliding clamp to track along DNA.</text>
</comment>
<sequence>MKELWTEKYRPKKVEDYVFTSEQQKKQVQSWIDNKSIGNLLLTGTPGVGKTTLARLLLNELGVMDADCLFINASRDNGVDFIRDTVSGFASTLPFGDFKYIILDECDHLSINAQATLRGILEQYSNSCRFILTGNYQNKIIPALHSRCQSFHVEKVDEVEFTTRMATILLNEGISFELEVLDDFVKSTYPDLRKCINVLQQNTTSGVLEIPQASSVTTEDYKISAIALFKNGKYSEARQLICKQIRQEEYDDMYRFMYDNLDLWGDTDDQKDSAILIIRNGLSKHSLVADPEINLSATIIELERNRRGL</sequence>
<organism evidence="6 7">
    <name type="scientific">Pseudomonas phage vB_PaeM_PA5oct</name>
    <dbReference type="NCBI Taxonomy" id="2163605"/>
    <lineage>
        <taxon>Viruses</taxon>
        <taxon>Duplodnaviria</taxon>
        <taxon>Heunggongvirae</taxon>
        <taxon>Uroviricota</taxon>
        <taxon>Caudoviricetes</taxon>
        <taxon>Arenbergviridae</taxon>
        <taxon>Wroclawvirus</taxon>
        <taxon>Wroclawvirus PA5oct</taxon>
    </lineage>
</organism>
<accession>A0A4Y5JVY1</accession>
<dbReference type="HAMAP" id="MF_04162">
    <property type="entry name" value="T4_Clamp_Loader_L"/>
    <property type="match status" value="1"/>
</dbReference>
<reference evidence="7" key="1">
    <citation type="journal article" date="2020" name="bioRxiv">
        <title>Integrative omics analysis of Pseudomonas aeruginosa virus PA5oct highlights the molecular complexity of jumbo phages.</title>
        <authorList>
            <person name="Lood C."/>
            <person name="Danis-Wlodarczyk K."/>
            <person name="Blasdel B.G."/>
            <person name="Jang H.B."/>
            <person name="Vandenheuvel D."/>
            <person name="Briers Y."/>
            <person name="Noben J.-P."/>
            <person name="van Noort V."/>
            <person name="Drulis-Kawa Z."/>
            <person name="Lavigne R."/>
        </authorList>
    </citation>
    <scope>NUCLEOTIDE SEQUENCE [LARGE SCALE GENOMIC DNA]</scope>
</reference>
<feature type="binding site" evidence="4">
    <location>
        <begin position="6"/>
        <end position="9"/>
    </location>
    <ligand>
        <name>ATP</name>
        <dbReference type="ChEBI" id="CHEBI:30616"/>
    </ligand>
</feature>
<dbReference type="GO" id="GO:0003689">
    <property type="term" value="F:DNA clamp loader activity"/>
    <property type="evidence" value="ECO:0007669"/>
    <property type="project" value="UniProtKB-UniRule"/>
</dbReference>
<dbReference type="GO" id="GO:0006281">
    <property type="term" value="P:DNA repair"/>
    <property type="evidence" value="ECO:0007669"/>
    <property type="project" value="TreeGrafter"/>
</dbReference>
<evidence type="ECO:0000256" key="3">
    <source>
        <dbReference type="ARBA" id="ARBA00022840"/>
    </source>
</evidence>
<name>A0A4Y5JVY1_9CAUD</name>
<dbReference type="PANTHER" id="PTHR11669:SF20">
    <property type="entry name" value="REPLICATION FACTOR C SUBUNIT 4"/>
    <property type="match status" value="1"/>
</dbReference>